<dbReference type="PROSITE" id="PS51186">
    <property type="entry name" value="GNAT"/>
    <property type="match status" value="1"/>
</dbReference>
<accession>A0A378NQR4</accession>
<dbReference type="GO" id="GO:0102971">
    <property type="term" value="F:phosphinothricin N-acetyltransferase activity"/>
    <property type="evidence" value="ECO:0007669"/>
    <property type="project" value="UniProtKB-EC"/>
</dbReference>
<dbReference type="PANTHER" id="PTHR43072">
    <property type="entry name" value="N-ACETYLTRANSFERASE"/>
    <property type="match status" value="1"/>
</dbReference>
<dbReference type="InterPro" id="IPR016181">
    <property type="entry name" value="Acyl_CoA_acyltransferase"/>
</dbReference>
<protein>
    <submittedName>
        <fullName evidence="2">Phosphinothricin N-acetyltransferase</fullName>
        <ecNumber evidence="2">2.3.1.183</ecNumber>
    </submittedName>
</protein>
<dbReference type="Proteomes" id="UP000255234">
    <property type="component" value="Unassembled WGS sequence"/>
</dbReference>
<dbReference type="Gene3D" id="3.40.630.30">
    <property type="match status" value="1"/>
</dbReference>
<evidence type="ECO:0000259" key="1">
    <source>
        <dbReference type="PROSITE" id="PS51186"/>
    </source>
</evidence>
<organism evidence="2 3">
    <name type="scientific">Megamonas hypermegale</name>
    <dbReference type="NCBI Taxonomy" id="158847"/>
    <lineage>
        <taxon>Bacteria</taxon>
        <taxon>Bacillati</taxon>
        <taxon>Bacillota</taxon>
        <taxon>Negativicutes</taxon>
        <taxon>Selenomonadales</taxon>
        <taxon>Selenomonadaceae</taxon>
        <taxon>Megamonas</taxon>
    </lineage>
</organism>
<dbReference type="RefSeq" id="WP_115150920.1">
    <property type="nucleotide sequence ID" value="NZ_UGPP01000001.1"/>
</dbReference>
<evidence type="ECO:0000313" key="2">
    <source>
        <dbReference type="EMBL" id="STY70187.1"/>
    </source>
</evidence>
<feature type="domain" description="N-acetyltransferase" evidence="1">
    <location>
        <begin position="7"/>
        <end position="168"/>
    </location>
</feature>
<proteinExistence type="predicted"/>
<dbReference type="EMBL" id="UGPP01000001">
    <property type="protein sequence ID" value="STY70187.1"/>
    <property type="molecule type" value="Genomic_DNA"/>
</dbReference>
<reference evidence="2 3" key="1">
    <citation type="submission" date="2018-06" db="EMBL/GenBank/DDBJ databases">
        <authorList>
            <consortium name="Pathogen Informatics"/>
            <person name="Doyle S."/>
        </authorList>
    </citation>
    <scope>NUCLEOTIDE SEQUENCE [LARGE SCALE GENOMIC DNA]</scope>
    <source>
        <strain evidence="2 3">NCTC10571</strain>
    </source>
</reference>
<sequence length="194" mass="23046">MKNNEKIIFRLAKTDDAEKLVEIYAPYVKNTNITFEYEVPTIDEFKQRITKIMSKFPYIVACIGDEIVGYTYASTFRERQAYNWCVETSIYINEKYQGRKIGEILYTKLEAILKLQNITNLVASITYPNPQSIAFHEKFNYKKIAHFTKCGYKQNCWYDMIFMEKMINKHETLVKEIIYLPDLNKNLVEKILQK</sequence>
<keyword evidence="2" id="KW-0808">Transferase</keyword>
<evidence type="ECO:0000313" key="3">
    <source>
        <dbReference type="Proteomes" id="UP000255234"/>
    </source>
</evidence>
<gene>
    <name evidence="2" type="primary">pat</name>
    <name evidence="2" type="ORF">NCTC10571_00300</name>
</gene>
<name>A0A378NQR4_9FIRM</name>
<dbReference type="Pfam" id="PF13420">
    <property type="entry name" value="Acetyltransf_4"/>
    <property type="match status" value="1"/>
</dbReference>
<keyword evidence="2" id="KW-0012">Acyltransferase</keyword>
<dbReference type="CDD" id="cd04301">
    <property type="entry name" value="NAT_SF"/>
    <property type="match status" value="1"/>
</dbReference>
<dbReference type="AlphaFoldDB" id="A0A378NQR4"/>
<dbReference type="SUPFAM" id="SSF55729">
    <property type="entry name" value="Acyl-CoA N-acyltransferases (Nat)"/>
    <property type="match status" value="1"/>
</dbReference>
<dbReference type="PANTHER" id="PTHR43072:SF8">
    <property type="entry name" value="ACYLTRANSFERASE FABY-RELATED"/>
    <property type="match status" value="1"/>
</dbReference>
<dbReference type="InterPro" id="IPR000182">
    <property type="entry name" value="GNAT_dom"/>
</dbReference>
<dbReference type="EC" id="2.3.1.183" evidence="2"/>